<accession>A0ABU7YYA8</accession>
<dbReference type="Proteomes" id="UP001355056">
    <property type="component" value="Unassembled WGS sequence"/>
</dbReference>
<reference evidence="1 2" key="1">
    <citation type="journal article" date="2016" name="Int. J. Syst. Evol. Microbiol.">
        <title>Lysobacter erysipheiresistens sp. nov., an antagonist of powdery mildew, isolated from tobacco-cultivated soil.</title>
        <authorList>
            <person name="Xie B."/>
            <person name="Li T."/>
            <person name="Lin X."/>
            <person name="Wang C.J."/>
            <person name="Chen Y.J."/>
            <person name="Liu W.J."/>
            <person name="Zhao Z.W."/>
        </authorList>
    </citation>
    <scope>NUCLEOTIDE SEQUENCE [LARGE SCALE GENOMIC DNA]</scope>
    <source>
        <strain evidence="1 2">RS-LYSO-3</strain>
    </source>
</reference>
<proteinExistence type="predicted"/>
<sequence length="71" mass="8257">MPPFVREALDKHGLMGAYKARPPYQQNDYLGWISRAKLEATRQRRLNQMLGELEDGKKYMNMAWSGGRLQS</sequence>
<dbReference type="EMBL" id="JAXGFP010000003">
    <property type="protein sequence ID" value="MEG3183874.1"/>
    <property type="molecule type" value="Genomic_DNA"/>
</dbReference>
<dbReference type="Pfam" id="PF13376">
    <property type="entry name" value="OmdA"/>
    <property type="match status" value="1"/>
</dbReference>
<name>A0ABU7YYA8_9GAMM</name>
<keyword evidence="2" id="KW-1185">Reference proteome</keyword>
<evidence type="ECO:0000313" key="2">
    <source>
        <dbReference type="Proteomes" id="UP001355056"/>
    </source>
</evidence>
<evidence type="ECO:0000313" key="1">
    <source>
        <dbReference type="EMBL" id="MEG3183874.1"/>
    </source>
</evidence>
<dbReference type="RefSeq" id="WP_332616520.1">
    <property type="nucleotide sequence ID" value="NZ_JAXGFP010000003.1"/>
</dbReference>
<comment type="caution">
    <text evidence="1">The sequence shown here is derived from an EMBL/GenBank/DDBJ whole genome shotgun (WGS) entry which is preliminary data.</text>
</comment>
<protein>
    <submittedName>
        <fullName evidence="1">YdeI/OmpD-associated family protein</fullName>
    </submittedName>
</protein>
<gene>
    <name evidence="1" type="ORF">SNE34_07610</name>
</gene>
<organism evidence="1 2">
    <name type="scientific">Novilysobacter erysipheiresistens</name>
    <dbReference type="NCBI Taxonomy" id="1749332"/>
    <lineage>
        <taxon>Bacteria</taxon>
        <taxon>Pseudomonadati</taxon>
        <taxon>Pseudomonadota</taxon>
        <taxon>Gammaproteobacteria</taxon>
        <taxon>Lysobacterales</taxon>
        <taxon>Lysobacteraceae</taxon>
        <taxon>Novilysobacter</taxon>
    </lineage>
</organism>